<protein>
    <recommendedName>
        <fullName evidence="4">Prepilin-type N-terminal cleavage/methylation domain-containing protein</fullName>
    </recommendedName>
</protein>
<evidence type="ECO:0000313" key="2">
    <source>
        <dbReference type="EMBL" id="RTQ30542.1"/>
    </source>
</evidence>
<feature type="transmembrane region" description="Helical" evidence="1">
    <location>
        <begin position="21"/>
        <end position="40"/>
    </location>
</feature>
<evidence type="ECO:0000256" key="1">
    <source>
        <dbReference type="SAM" id="Phobius"/>
    </source>
</evidence>
<proteinExistence type="predicted"/>
<comment type="caution">
    <text evidence="2">The sequence shown here is derived from an EMBL/GenBank/DDBJ whole genome shotgun (WGS) entry which is preliminary data.</text>
</comment>
<keyword evidence="1" id="KW-0812">Transmembrane</keyword>
<dbReference type="EMBL" id="RXOE01000013">
    <property type="protein sequence ID" value="RTQ30542.1"/>
    <property type="molecule type" value="Genomic_DNA"/>
</dbReference>
<sequence length="397" mass="41155">MPASRLVRGQRGQHGFSIIELMVGLLIGMFAVLVIVQLLYSTSTQQRLTSTSGDAEINAATVTHVLARELNQAGLGISAYTLLGCSLTYTTTSDSKSVTLSSLAPVTVNPGTSLVPSGDANTDTLLIVSGSSASPSEGDALAGTSTATSYTVSTPSSFATGDWVTAASTTRDSSSSCALVLGKVTAIASYVLTVSTGTAGLASAEAAVYNLGAAPVIRAYAVRNGNLTVCDYTAYNCGDTSYTTTLNSSVWVPIASHIASLRAQYGRDTSDLVTPKMDGVVDSYDQTTPGGTSDASGLSAYCGWLRVVGLRLAVVARSQQYDKDAVTTTAPTWSGSTANTSTSSTLTTVTPSALAIDLSGNSEWKHYRYKTIETTVPLRDIIWNGNQVTYQSGDVAC</sequence>
<keyword evidence="1" id="KW-1133">Transmembrane helix</keyword>
<dbReference type="GO" id="GO:0043683">
    <property type="term" value="P:type IV pilus assembly"/>
    <property type="evidence" value="ECO:0007669"/>
    <property type="project" value="InterPro"/>
</dbReference>
<reference evidence="2 3" key="1">
    <citation type="submission" date="2018-12" db="EMBL/GenBank/DDBJ databases">
        <title>The genome of Variovorax gossypii DSM 100435.</title>
        <authorList>
            <person name="Gao J."/>
            <person name="Sun J."/>
        </authorList>
    </citation>
    <scope>NUCLEOTIDE SEQUENCE [LARGE SCALE GENOMIC DNA]</scope>
    <source>
        <strain evidence="2 3">DSM 100435</strain>
    </source>
</reference>
<dbReference type="AlphaFoldDB" id="A0A3S0IVV4"/>
<dbReference type="Pfam" id="PF16074">
    <property type="entry name" value="PilW"/>
    <property type="match status" value="1"/>
</dbReference>
<dbReference type="Pfam" id="PF07963">
    <property type="entry name" value="N_methyl"/>
    <property type="match status" value="1"/>
</dbReference>
<dbReference type="RefSeq" id="WP_126473905.1">
    <property type="nucleotide sequence ID" value="NZ_RXOE01000013.1"/>
</dbReference>
<accession>A0A3S0IVV4</accession>
<keyword evidence="3" id="KW-1185">Reference proteome</keyword>
<gene>
    <name evidence="2" type="ORF">EJP69_29125</name>
</gene>
<name>A0A3S0IVV4_9BURK</name>
<keyword evidence="1" id="KW-0472">Membrane</keyword>
<evidence type="ECO:0008006" key="4">
    <source>
        <dbReference type="Google" id="ProtNLM"/>
    </source>
</evidence>
<organism evidence="2 3">
    <name type="scientific">Variovorax gossypii</name>
    <dbReference type="NCBI Taxonomy" id="1679495"/>
    <lineage>
        <taxon>Bacteria</taxon>
        <taxon>Pseudomonadati</taxon>
        <taxon>Pseudomonadota</taxon>
        <taxon>Betaproteobacteria</taxon>
        <taxon>Burkholderiales</taxon>
        <taxon>Comamonadaceae</taxon>
        <taxon>Variovorax</taxon>
    </lineage>
</organism>
<dbReference type="InterPro" id="IPR012902">
    <property type="entry name" value="N_methyl_site"/>
</dbReference>
<dbReference type="OrthoDB" id="8533459at2"/>
<dbReference type="InterPro" id="IPR032092">
    <property type="entry name" value="PilW"/>
</dbReference>
<evidence type="ECO:0000313" key="3">
    <source>
        <dbReference type="Proteomes" id="UP000267418"/>
    </source>
</evidence>
<dbReference type="Proteomes" id="UP000267418">
    <property type="component" value="Unassembled WGS sequence"/>
</dbReference>